<accession>A0A176YF55</accession>
<dbReference type="InterPro" id="IPR040531">
    <property type="entry name" value="DUF5623"/>
</dbReference>
<reference evidence="2 3" key="1">
    <citation type="submission" date="2016-03" db="EMBL/GenBank/DDBJ databases">
        <title>Draft Genome Sequence of the Strain BR 10245 (Bradyrhizobium sp.) isolated from nodules of Centrolobium paraense.</title>
        <authorList>
            <person name="Simoes-Araujo J.L.Sr."/>
            <person name="Barauna A.C."/>
            <person name="Silva K."/>
            <person name="Zilli J.E."/>
        </authorList>
    </citation>
    <scope>NUCLEOTIDE SEQUENCE [LARGE SCALE GENOMIC DNA]</scope>
    <source>
        <strain evidence="2 3">BR 10245</strain>
    </source>
</reference>
<comment type="caution">
    <text evidence="2">The sequence shown here is derived from an EMBL/GenBank/DDBJ whole genome shotgun (WGS) entry which is preliminary data.</text>
</comment>
<evidence type="ECO:0000313" key="2">
    <source>
        <dbReference type="EMBL" id="OAF04332.1"/>
    </source>
</evidence>
<organism evidence="2 3">
    <name type="scientific">Bradyrhizobium centrolobii</name>
    <dbReference type="NCBI Taxonomy" id="1505087"/>
    <lineage>
        <taxon>Bacteria</taxon>
        <taxon>Pseudomonadati</taxon>
        <taxon>Pseudomonadota</taxon>
        <taxon>Alphaproteobacteria</taxon>
        <taxon>Hyphomicrobiales</taxon>
        <taxon>Nitrobacteraceae</taxon>
        <taxon>Bradyrhizobium</taxon>
    </lineage>
</organism>
<evidence type="ECO:0000313" key="3">
    <source>
        <dbReference type="Proteomes" id="UP000076959"/>
    </source>
</evidence>
<gene>
    <name evidence="2" type="ORF">AYJ54_24340</name>
</gene>
<dbReference type="Pfam" id="PF18536">
    <property type="entry name" value="DUF5623"/>
    <property type="match status" value="1"/>
</dbReference>
<sequence>MAGFQNYKHARRQGGDGFAGLRPSTVLYISVLWRDRTTKVTGCEVLPMQVDEPLDALVKPAQYKASRGLGRMRREGPDHLADTYTASSQEAAREAACEAARTIQFIEATRLVPSRAKRSFPRGQFQYRMPGSDHDAAWFDPAAKTFIRTNEPYTRGGVTSEQDEWAARHGWAVAVSPWKGMYRPDDGTSLFLMADVSKGYSLAPLISRLAQAPAPVVASAWNGESRPIVPVFVSPGRAAEIAAKVREIKAVEKRRGAKNSVEYSMPFSGARRRPKSRMPIEGHKSVGRLLKSVLVGTRGRTGVHRRVDAIRCELHSWAECEYKPDELSDDVFFDLYYHELPESDPLAVAPANWDRNIESLDEVKATLVRYYPECPPLRQLLKKADLAIASLRTWNAALAHTVKSREFRQHPGLRV</sequence>
<name>A0A176YF55_9BRAD</name>
<proteinExistence type="predicted"/>
<dbReference type="EMBL" id="LUUB01000086">
    <property type="protein sequence ID" value="OAF04332.1"/>
    <property type="molecule type" value="Genomic_DNA"/>
</dbReference>
<dbReference type="AlphaFoldDB" id="A0A176YF55"/>
<dbReference type="STRING" id="1505087.AYJ54_24340"/>
<dbReference type="OrthoDB" id="6059332at2"/>
<keyword evidence="3" id="KW-1185">Reference proteome</keyword>
<evidence type="ECO:0000259" key="1">
    <source>
        <dbReference type="Pfam" id="PF18536"/>
    </source>
</evidence>
<dbReference type="Gene3D" id="1.20.1260.40">
    <property type="match status" value="1"/>
</dbReference>
<feature type="domain" description="DUF5623" evidence="1">
    <location>
        <begin position="271"/>
        <end position="387"/>
    </location>
</feature>
<dbReference type="Proteomes" id="UP000076959">
    <property type="component" value="Unassembled WGS sequence"/>
</dbReference>
<protein>
    <recommendedName>
        <fullName evidence="1">DUF5623 domain-containing protein</fullName>
    </recommendedName>
</protein>